<accession>A0ABS7L2Q7</accession>
<dbReference type="InterPro" id="IPR024438">
    <property type="entry name" value="Staygreen"/>
</dbReference>
<organism evidence="3 4">
    <name type="scientific">Clostridium sardiniense</name>
    <name type="common">Clostridium absonum</name>
    <dbReference type="NCBI Taxonomy" id="29369"/>
    <lineage>
        <taxon>Bacteria</taxon>
        <taxon>Bacillati</taxon>
        <taxon>Bacillota</taxon>
        <taxon>Clostridia</taxon>
        <taxon>Eubacteriales</taxon>
        <taxon>Clostridiaceae</taxon>
        <taxon>Clostridium</taxon>
    </lineage>
</organism>
<protein>
    <submittedName>
        <fullName evidence="3">DUF3888 domain-containing protein</fullName>
    </submittedName>
</protein>
<comment type="caution">
    <text evidence="3">The sequence shown here is derived from an EMBL/GenBank/DDBJ whole genome shotgun (WGS) entry which is preliminary data.</text>
</comment>
<evidence type="ECO:0000256" key="1">
    <source>
        <dbReference type="ARBA" id="ARBA00022946"/>
    </source>
</evidence>
<evidence type="ECO:0000313" key="4">
    <source>
        <dbReference type="Proteomes" id="UP001299068"/>
    </source>
</evidence>
<dbReference type="InterPro" id="IPR024984">
    <property type="entry name" value="DUF3888"/>
</dbReference>
<dbReference type="Pfam" id="PF12638">
    <property type="entry name" value="Staygreen"/>
    <property type="match status" value="1"/>
</dbReference>
<sequence length="259" mass="30784">MSNFIKDKLNVTFMKGITKEEPIIPRCYTLTHSDETGDLYLDVGLKFAYNKITATRDEVLAEWSKMGNKYILKIDLHVDGPLNGLDIKKRDQIFRKELKLAIESIVYGDKIFFYKHNILDESPIIVYFNSKQEEFNKIECWGIIKDYMRSDYIDEAKKEVDNNFKSELECENISDEYEGQVIITLLLPYIDRAIYYETKNRRRFSKEDVELINIEKINDYRNSNDYKVKVKAYYEAEESFNMEFIIKSSRIEIKKVEKI</sequence>
<dbReference type="PANTHER" id="PTHR31750:SF4">
    <property type="entry name" value="LP06106P"/>
    <property type="match status" value="1"/>
</dbReference>
<dbReference type="EMBL" id="JAIKTU010000017">
    <property type="protein sequence ID" value="MBY0757102.1"/>
    <property type="molecule type" value="Genomic_DNA"/>
</dbReference>
<evidence type="ECO:0000259" key="2">
    <source>
        <dbReference type="Pfam" id="PF12638"/>
    </source>
</evidence>
<proteinExistence type="predicted"/>
<dbReference type="RefSeq" id="WP_221862256.1">
    <property type="nucleotide sequence ID" value="NZ_JAIKTU010000017.1"/>
</dbReference>
<name>A0ABS7L2Q7_CLOSR</name>
<keyword evidence="4" id="KW-1185">Reference proteome</keyword>
<dbReference type="PANTHER" id="PTHR31750">
    <property type="entry name" value="PROTEIN STAY-GREEN 1, CHLOROPLASTIC-RELATED"/>
    <property type="match status" value="1"/>
</dbReference>
<reference evidence="3 4" key="1">
    <citation type="journal article" date="2021" name="Cell Host Microbe">
        <title>in vivo commensal control of Clostridioides difficile virulence.</title>
        <authorList>
            <person name="Girinathan B.P."/>
            <person name="Dibenedetto N."/>
            <person name="Worley J.N."/>
            <person name="Peltier J."/>
            <person name="Arrieta-Ortiz M.L."/>
            <person name="Rupa Christinal Immanuel S."/>
            <person name="Lavin R."/>
            <person name="Delaney M.L."/>
            <person name="Cummins C."/>
            <person name="Hoffmann M."/>
            <person name="Luo Y."/>
            <person name="Gonzalez-Escalona N."/>
            <person name="Allard M."/>
            <person name="Onderdonk A.B."/>
            <person name="Gerber G.K."/>
            <person name="Sonenshein A.L."/>
            <person name="Baliga N."/>
            <person name="Dupuy B."/>
            <person name="Bry L."/>
        </authorList>
    </citation>
    <scope>NUCLEOTIDE SEQUENCE [LARGE SCALE GENOMIC DNA]</scope>
    <source>
        <strain evidence="3 4">DSM 599</strain>
    </source>
</reference>
<dbReference type="Proteomes" id="UP001299068">
    <property type="component" value="Unassembled WGS sequence"/>
</dbReference>
<gene>
    <name evidence="3" type="ORF">K5V21_16835</name>
</gene>
<evidence type="ECO:0000313" key="3">
    <source>
        <dbReference type="EMBL" id="MBY0757102.1"/>
    </source>
</evidence>
<feature type="domain" description="Staygreen protein" evidence="2">
    <location>
        <begin position="4"/>
        <end position="147"/>
    </location>
</feature>
<keyword evidence="1" id="KW-0809">Transit peptide</keyword>
<dbReference type="Pfam" id="PF13027">
    <property type="entry name" value="DUF3888"/>
    <property type="match status" value="1"/>
</dbReference>